<proteinExistence type="inferred from homology"/>
<evidence type="ECO:0000256" key="1">
    <source>
        <dbReference type="ARBA" id="ARBA00009500"/>
    </source>
</evidence>
<reference evidence="4" key="1">
    <citation type="submission" date="2022-11" db="UniProtKB">
        <authorList>
            <consortium name="WormBaseParasite"/>
        </authorList>
    </citation>
    <scope>IDENTIFICATION</scope>
</reference>
<dbReference type="SUPFAM" id="SSF56574">
    <property type="entry name" value="Serpins"/>
    <property type="match status" value="1"/>
</dbReference>
<evidence type="ECO:0000313" key="4">
    <source>
        <dbReference type="WBParaSite" id="nRc.2.0.1.t09945-RA"/>
    </source>
</evidence>
<evidence type="ECO:0000313" key="3">
    <source>
        <dbReference type="Proteomes" id="UP000887565"/>
    </source>
</evidence>
<dbReference type="Gene3D" id="3.30.497.10">
    <property type="entry name" value="Antithrombin, subunit I, domain 2"/>
    <property type="match status" value="1"/>
</dbReference>
<organism evidence="3 4">
    <name type="scientific">Romanomermis culicivorax</name>
    <name type="common">Nematode worm</name>
    <dbReference type="NCBI Taxonomy" id="13658"/>
    <lineage>
        <taxon>Eukaryota</taxon>
        <taxon>Metazoa</taxon>
        <taxon>Ecdysozoa</taxon>
        <taxon>Nematoda</taxon>
        <taxon>Enoplea</taxon>
        <taxon>Dorylaimia</taxon>
        <taxon>Mermithida</taxon>
        <taxon>Mermithoidea</taxon>
        <taxon>Mermithidae</taxon>
        <taxon>Romanomermis</taxon>
    </lineage>
</organism>
<name>A0A915I9H9_ROMCU</name>
<dbReference type="AlphaFoldDB" id="A0A915I9H9"/>
<sequence length="171" mass="19195">ATPFASDIRLANYDFSVQLFKQLSHVGNKTSNPANVFLSPASISLVLAMCYLGADGQTKSQMKSKLYGSGGEDDDVKAWSRKVLEFAGEKSEKYKLRFADRIYLNEKFRLKDDYVDTIQKVFNASVLNGNFETDGGRISSEVNSWVEKVTACTYSKMMSIMHERDSLSSRN</sequence>
<dbReference type="InterPro" id="IPR042178">
    <property type="entry name" value="Serpin_sf_1"/>
</dbReference>
<dbReference type="PANTHER" id="PTHR11461:SF211">
    <property type="entry name" value="GH10112P-RELATED"/>
    <property type="match status" value="1"/>
</dbReference>
<keyword evidence="3" id="KW-1185">Reference proteome</keyword>
<feature type="domain" description="Serpin" evidence="2">
    <location>
        <begin position="11"/>
        <end position="155"/>
    </location>
</feature>
<evidence type="ECO:0000259" key="2">
    <source>
        <dbReference type="Pfam" id="PF00079"/>
    </source>
</evidence>
<dbReference type="GO" id="GO:0004867">
    <property type="term" value="F:serine-type endopeptidase inhibitor activity"/>
    <property type="evidence" value="ECO:0007669"/>
    <property type="project" value="InterPro"/>
</dbReference>
<accession>A0A915I9H9</accession>
<comment type="similarity">
    <text evidence="1">Belongs to the serpin family.</text>
</comment>
<dbReference type="Proteomes" id="UP000887565">
    <property type="component" value="Unplaced"/>
</dbReference>
<protein>
    <submittedName>
        <fullName evidence="4">Serpin domain-containing protein</fullName>
    </submittedName>
</protein>
<dbReference type="InterPro" id="IPR036186">
    <property type="entry name" value="Serpin_sf"/>
</dbReference>
<dbReference type="WBParaSite" id="nRc.2.0.1.t09945-RA">
    <property type="protein sequence ID" value="nRc.2.0.1.t09945-RA"/>
    <property type="gene ID" value="nRc.2.0.1.g09945"/>
</dbReference>
<dbReference type="GO" id="GO:0005615">
    <property type="term" value="C:extracellular space"/>
    <property type="evidence" value="ECO:0007669"/>
    <property type="project" value="InterPro"/>
</dbReference>
<dbReference type="InterPro" id="IPR000215">
    <property type="entry name" value="Serpin_fam"/>
</dbReference>
<dbReference type="Pfam" id="PF00079">
    <property type="entry name" value="Serpin"/>
    <property type="match status" value="1"/>
</dbReference>
<dbReference type="InterPro" id="IPR023796">
    <property type="entry name" value="Serpin_dom"/>
</dbReference>
<dbReference type="PANTHER" id="PTHR11461">
    <property type="entry name" value="SERINE PROTEASE INHIBITOR, SERPIN"/>
    <property type="match status" value="1"/>
</dbReference>